<dbReference type="GO" id="GO:0000287">
    <property type="term" value="F:magnesium ion binding"/>
    <property type="evidence" value="ECO:0007669"/>
    <property type="project" value="UniProtKB-UniRule"/>
</dbReference>
<dbReference type="GO" id="GO:0005524">
    <property type="term" value="F:ATP binding"/>
    <property type="evidence" value="ECO:0007669"/>
    <property type="project" value="UniProtKB-KW"/>
</dbReference>
<keyword evidence="8 11" id="KW-0067">ATP-binding</keyword>
<evidence type="ECO:0000256" key="8">
    <source>
        <dbReference type="ARBA" id="ARBA00022840"/>
    </source>
</evidence>
<dbReference type="HAMAP" id="MF_00668">
    <property type="entry name" value="BioW"/>
    <property type="match status" value="1"/>
</dbReference>
<evidence type="ECO:0000313" key="12">
    <source>
        <dbReference type="EMBL" id="SEJ51129.1"/>
    </source>
</evidence>
<keyword evidence="9 11" id="KW-0460">Magnesium</keyword>
<name>A0A1H6ZCF6_9FIRM</name>
<dbReference type="UniPathway" id="UPA00999">
    <property type="reaction ID" value="UER00351"/>
</dbReference>
<protein>
    <recommendedName>
        <fullName evidence="4 11">6-carboxyhexanoate--CoA ligase</fullName>
        <ecNumber evidence="4 11">6.2.1.14</ecNumber>
    </recommendedName>
    <alternativeName>
        <fullName evidence="11">Pimeloyl-CoA synthase</fullName>
    </alternativeName>
</protein>
<dbReference type="AlphaFoldDB" id="A0A1H6ZCF6"/>
<evidence type="ECO:0000313" key="13">
    <source>
        <dbReference type="Proteomes" id="UP000199662"/>
    </source>
</evidence>
<dbReference type="STRING" id="84035.SAMN05660742_10958"/>
<proteinExistence type="inferred from homology"/>
<evidence type="ECO:0000256" key="9">
    <source>
        <dbReference type="ARBA" id="ARBA00022842"/>
    </source>
</evidence>
<accession>A0A1H6ZCF6</accession>
<dbReference type="Proteomes" id="UP000199662">
    <property type="component" value="Unassembled WGS sequence"/>
</dbReference>
<evidence type="ECO:0000256" key="3">
    <source>
        <dbReference type="ARBA" id="ARBA00011738"/>
    </source>
</evidence>
<reference evidence="13" key="1">
    <citation type="submission" date="2016-10" db="EMBL/GenBank/DDBJ databases">
        <authorList>
            <person name="Varghese N."/>
            <person name="Submissions S."/>
        </authorList>
    </citation>
    <scope>NUCLEOTIDE SEQUENCE [LARGE SCALE GENOMIC DNA]</scope>
    <source>
        <strain evidence="13">DSM 2179</strain>
    </source>
</reference>
<comment type="catalytic activity">
    <reaction evidence="10 11">
        <text>heptanedioate + ATP + CoA = 6-carboxyhexanoyl-CoA + AMP + diphosphate</text>
        <dbReference type="Rhea" id="RHEA:14781"/>
        <dbReference type="ChEBI" id="CHEBI:30616"/>
        <dbReference type="ChEBI" id="CHEBI:33019"/>
        <dbReference type="ChEBI" id="CHEBI:36165"/>
        <dbReference type="ChEBI" id="CHEBI:57287"/>
        <dbReference type="ChEBI" id="CHEBI:57360"/>
        <dbReference type="ChEBI" id="CHEBI:456215"/>
        <dbReference type="EC" id="6.2.1.14"/>
    </reaction>
</comment>
<comment type="cofactor">
    <cofactor evidence="1 11">
        <name>Mg(2+)</name>
        <dbReference type="ChEBI" id="CHEBI:18420"/>
    </cofactor>
</comment>
<dbReference type="EC" id="6.2.1.14" evidence="4 11"/>
<dbReference type="GO" id="GO:0009102">
    <property type="term" value="P:biotin biosynthetic process"/>
    <property type="evidence" value="ECO:0007669"/>
    <property type="project" value="UniProtKB-UniRule"/>
</dbReference>
<keyword evidence="6 11" id="KW-0547">Nucleotide-binding</keyword>
<organism evidence="12 13">
    <name type="scientific">Propionispira arboris</name>
    <dbReference type="NCBI Taxonomy" id="84035"/>
    <lineage>
        <taxon>Bacteria</taxon>
        <taxon>Bacillati</taxon>
        <taxon>Bacillota</taxon>
        <taxon>Negativicutes</taxon>
        <taxon>Selenomonadales</taxon>
        <taxon>Selenomonadaceae</taxon>
        <taxon>Propionispira</taxon>
    </lineage>
</organism>
<dbReference type="GO" id="GO:0042410">
    <property type="term" value="F:6-carboxyhexanoate-CoA ligase activity"/>
    <property type="evidence" value="ECO:0007669"/>
    <property type="project" value="UniProtKB-UniRule"/>
</dbReference>
<evidence type="ECO:0000256" key="10">
    <source>
        <dbReference type="ARBA" id="ARBA00049553"/>
    </source>
</evidence>
<dbReference type="InterPro" id="IPR005499">
    <property type="entry name" value="BioW"/>
</dbReference>
<dbReference type="NCBIfam" id="TIGR01204">
    <property type="entry name" value="bioW"/>
    <property type="match status" value="1"/>
</dbReference>
<comment type="pathway">
    <text evidence="2 11">Metabolic intermediate metabolism; pimeloyl-CoA biosynthesis; pimeloyl-CoA from pimelate: step 1/1.</text>
</comment>
<gene>
    <name evidence="11" type="primary">bioW</name>
    <name evidence="12" type="ORF">SAMN05660742_10958</name>
</gene>
<dbReference type="EMBL" id="FNZK01000009">
    <property type="protein sequence ID" value="SEJ51129.1"/>
    <property type="molecule type" value="Genomic_DNA"/>
</dbReference>
<evidence type="ECO:0000256" key="2">
    <source>
        <dbReference type="ARBA" id="ARBA00005075"/>
    </source>
</evidence>
<comment type="similarity">
    <text evidence="11">Belongs to the BioW family.</text>
</comment>
<keyword evidence="5 11" id="KW-0436">Ligase</keyword>
<sequence length="260" mass="28315">MLYSVKMRSAKGGAHELGGKHISGAERIVNQEEIERSVQAMIERAFQHERGCADFINLKIEQIVPQNIVYIRQLAISTLAADTMLSGRNAAVEKLINSGVTKAAALSGIEQLAGLSESMHGAMLLSSTTGQRLDAAAQRGIRVSNMDVADLPAYRMVLRNCGLLDMHVREAVVLASKVQSAAGVIAELCWSDDLTYTTGYVANKSGYYRIPHLKLLNSPNGGRAFFIKPDTNIEVLVSYLENTPVLIRPQEKVGCNLCKN</sequence>
<keyword evidence="7 11" id="KW-0093">Biotin biosynthesis</keyword>
<evidence type="ECO:0000256" key="7">
    <source>
        <dbReference type="ARBA" id="ARBA00022756"/>
    </source>
</evidence>
<evidence type="ECO:0000256" key="5">
    <source>
        <dbReference type="ARBA" id="ARBA00022598"/>
    </source>
</evidence>
<evidence type="ECO:0000256" key="6">
    <source>
        <dbReference type="ARBA" id="ARBA00022741"/>
    </source>
</evidence>
<evidence type="ECO:0000256" key="4">
    <source>
        <dbReference type="ARBA" id="ARBA00012984"/>
    </source>
</evidence>
<comment type="function">
    <text evidence="11">Catalyzes the transformation of pimelate into pimeloyl-CoA with concomitant hydrolysis of ATP to AMP.</text>
</comment>
<dbReference type="RefSeq" id="WP_091831422.1">
    <property type="nucleotide sequence ID" value="NZ_FNZK01000009.1"/>
</dbReference>
<evidence type="ECO:0000256" key="1">
    <source>
        <dbReference type="ARBA" id="ARBA00001946"/>
    </source>
</evidence>
<comment type="subunit">
    <text evidence="3 11">Homodimer.</text>
</comment>
<dbReference type="Pfam" id="PF03744">
    <property type="entry name" value="BioW"/>
    <property type="match status" value="1"/>
</dbReference>
<keyword evidence="13" id="KW-1185">Reference proteome</keyword>
<dbReference type="NCBIfam" id="NF002360">
    <property type="entry name" value="PRK01322.1"/>
    <property type="match status" value="1"/>
</dbReference>
<evidence type="ECO:0000256" key="11">
    <source>
        <dbReference type="HAMAP-Rule" id="MF_00668"/>
    </source>
</evidence>